<evidence type="ECO:0000256" key="2">
    <source>
        <dbReference type="PROSITE-ProRule" id="PRU00332"/>
    </source>
</evidence>
<comment type="caution">
    <text evidence="5">The sequence shown here is derived from an EMBL/GenBank/DDBJ whole genome shotgun (WGS) entry which is preliminary data.</text>
</comment>
<dbReference type="InterPro" id="IPR036388">
    <property type="entry name" value="WH-like_DNA-bd_sf"/>
</dbReference>
<feature type="compositionally biased region" description="Low complexity" evidence="3">
    <location>
        <begin position="362"/>
        <end position="377"/>
    </location>
</feature>
<feature type="compositionally biased region" description="Polar residues" evidence="3">
    <location>
        <begin position="54"/>
        <end position="75"/>
    </location>
</feature>
<evidence type="ECO:0000259" key="4">
    <source>
        <dbReference type="PROSITE" id="PS50961"/>
    </source>
</evidence>
<reference evidence="5 6" key="1">
    <citation type="submission" date="2014-05" db="EMBL/GenBank/DDBJ databases">
        <title>Draft genome sequence of a rare smut relative, Tilletiaria anomala UBC 951.</title>
        <authorList>
            <consortium name="DOE Joint Genome Institute"/>
            <person name="Toome M."/>
            <person name="Kuo A."/>
            <person name="Henrissat B."/>
            <person name="Lipzen A."/>
            <person name="Tritt A."/>
            <person name="Yoshinaga Y."/>
            <person name="Zane M."/>
            <person name="Barry K."/>
            <person name="Grigoriev I.V."/>
            <person name="Spatafora J.W."/>
            <person name="Aimea M.C."/>
        </authorList>
    </citation>
    <scope>NUCLEOTIDE SEQUENCE [LARGE SCALE GENOMIC DNA]</scope>
    <source>
        <strain evidence="5 6">UBC 951</strain>
    </source>
</reference>
<feature type="compositionally biased region" description="Low complexity" evidence="3">
    <location>
        <begin position="8"/>
        <end position="22"/>
    </location>
</feature>
<feature type="compositionally biased region" description="Low complexity" evidence="3">
    <location>
        <begin position="103"/>
        <end position="119"/>
    </location>
</feature>
<dbReference type="PROSITE" id="PS50961">
    <property type="entry name" value="HTH_LA"/>
    <property type="match status" value="1"/>
</dbReference>
<gene>
    <name evidence="5" type="ORF">K437DRAFT_296964</name>
</gene>
<dbReference type="Pfam" id="PF05383">
    <property type="entry name" value="La"/>
    <property type="match status" value="1"/>
</dbReference>
<dbReference type="CDD" id="cd07323">
    <property type="entry name" value="LAM"/>
    <property type="match status" value="1"/>
</dbReference>
<dbReference type="OMA" id="LYNNANF"/>
<dbReference type="SUPFAM" id="SSF46785">
    <property type="entry name" value="Winged helix' DNA-binding domain"/>
    <property type="match status" value="1"/>
</dbReference>
<feature type="compositionally biased region" description="Polar residues" evidence="3">
    <location>
        <begin position="341"/>
        <end position="361"/>
    </location>
</feature>
<feature type="domain" description="HTH La-type RNA-binding" evidence="4">
    <location>
        <begin position="211"/>
        <end position="302"/>
    </location>
</feature>
<dbReference type="InParanoid" id="A0A066V0T1"/>
<sequence>MKADAGRRQQQQQPSAQGATPSKRVASTKQESQPHAPSQPQPQTKVVTEKEDASTITAPNASVAEASTSSNSHCQTELGHSYAMPAPTAYVLRGQSHPRRGQSTRGRGSARGARGNSAGNVGPPYIPFAHASATAAAGATQPEGTYYPGGMPFAETEGSYRTGMPVSPYFYNAPPQQQNWAAYPQFGYDPYLYNNANFVPPESTFTSAPVGHMPDGPTYQLLAQIEFYFSQRNLQGDFFLRNCMDSDGWVPVSTVAAFNRIKRLGADLKTVVDTLLYSTVLDVDPERMMVRKMFGWEAWVLNAAGPNGLREQQRITRYPTDHQQQSRLHSQQVQYSSQHSNGAMSFPSVQTENKRAAQQQDSVTSVSGTVGNSASSSDPLKASTTASLISSAFRHSEDGKSSLGVTDDVRSPYALLEA</sequence>
<dbReference type="InterPro" id="IPR006630">
    <property type="entry name" value="La_HTH"/>
</dbReference>
<dbReference type="AlphaFoldDB" id="A0A066V0T1"/>
<dbReference type="STRING" id="1037660.A0A066V0T1"/>
<accession>A0A066V0T1</accession>
<organism evidence="5 6">
    <name type="scientific">Tilletiaria anomala (strain ATCC 24038 / CBS 436.72 / UBC 951)</name>
    <dbReference type="NCBI Taxonomy" id="1037660"/>
    <lineage>
        <taxon>Eukaryota</taxon>
        <taxon>Fungi</taxon>
        <taxon>Dikarya</taxon>
        <taxon>Basidiomycota</taxon>
        <taxon>Ustilaginomycotina</taxon>
        <taxon>Exobasidiomycetes</taxon>
        <taxon>Georgefischeriales</taxon>
        <taxon>Tilletiariaceae</taxon>
        <taxon>Tilletiaria</taxon>
    </lineage>
</organism>
<evidence type="ECO:0000313" key="5">
    <source>
        <dbReference type="EMBL" id="KDN35317.1"/>
    </source>
</evidence>
<dbReference type="RefSeq" id="XP_013239774.1">
    <property type="nucleotide sequence ID" value="XM_013384320.1"/>
</dbReference>
<dbReference type="Proteomes" id="UP000027361">
    <property type="component" value="Unassembled WGS sequence"/>
</dbReference>
<feature type="compositionally biased region" description="Low complexity" evidence="3">
    <location>
        <begin position="322"/>
        <end position="340"/>
    </location>
</feature>
<name>A0A066V0T1_TILAU</name>
<dbReference type="SMART" id="SM00715">
    <property type="entry name" value="LA"/>
    <property type="match status" value="1"/>
</dbReference>
<dbReference type="GO" id="GO:0003723">
    <property type="term" value="F:RNA binding"/>
    <property type="evidence" value="ECO:0007669"/>
    <property type="project" value="UniProtKB-UniRule"/>
</dbReference>
<dbReference type="PANTHER" id="PTHR22792">
    <property type="entry name" value="LUPUS LA PROTEIN-RELATED"/>
    <property type="match status" value="1"/>
</dbReference>
<dbReference type="Gene3D" id="1.10.10.10">
    <property type="entry name" value="Winged helix-like DNA-binding domain superfamily/Winged helix DNA-binding domain"/>
    <property type="match status" value="1"/>
</dbReference>
<protein>
    <submittedName>
        <fullName evidence="5">La-domain-containing protein</fullName>
    </submittedName>
</protein>
<dbReference type="HOGENOM" id="CLU_657527_0_0_1"/>
<evidence type="ECO:0000313" key="6">
    <source>
        <dbReference type="Proteomes" id="UP000027361"/>
    </source>
</evidence>
<evidence type="ECO:0000256" key="1">
    <source>
        <dbReference type="ARBA" id="ARBA00022884"/>
    </source>
</evidence>
<feature type="compositionally biased region" description="Low complexity" evidence="3">
    <location>
        <begin position="30"/>
        <end position="43"/>
    </location>
</feature>
<dbReference type="OrthoDB" id="340227at2759"/>
<dbReference type="InterPro" id="IPR036390">
    <property type="entry name" value="WH_DNA-bd_sf"/>
</dbReference>
<feature type="region of interest" description="Disordered" evidence="3">
    <location>
        <begin position="319"/>
        <end position="418"/>
    </location>
</feature>
<proteinExistence type="predicted"/>
<keyword evidence="6" id="KW-1185">Reference proteome</keyword>
<feature type="region of interest" description="Disordered" evidence="3">
    <location>
        <begin position="1"/>
        <end position="76"/>
    </location>
</feature>
<dbReference type="GeneID" id="25267343"/>
<evidence type="ECO:0000256" key="3">
    <source>
        <dbReference type="SAM" id="MobiDB-lite"/>
    </source>
</evidence>
<dbReference type="EMBL" id="JMSN01000221">
    <property type="protein sequence ID" value="KDN35317.1"/>
    <property type="molecule type" value="Genomic_DNA"/>
</dbReference>
<dbReference type="InterPro" id="IPR045180">
    <property type="entry name" value="La_dom_prot"/>
</dbReference>
<feature type="region of interest" description="Disordered" evidence="3">
    <location>
        <begin position="93"/>
        <end position="124"/>
    </location>
</feature>
<keyword evidence="1 2" id="KW-0694">RNA-binding</keyword>
<dbReference type="PANTHER" id="PTHR22792:SF62">
    <property type="entry name" value="LA-RELATED PROTEIN 7"/>
    <property type="match status" value="1"/>
</dbReference>